<evidence type="ECO:0000313" key="3">
    <source>
        <dbReference type="Proteomes" id="UP000215884"/>
    </source>
</evidence>
<protein>
    <submittedName>
        <fullName evidence="2">Uncharacterized protein</fullName>
    </submittedName>
</protein>
<dbReference type="AlphaFoldDB" id="A0A2U8PXP5"/>
<dbReference type="OrthoDB" id="8203987at2"/>
<sequence length="395" mass="43369">MMSESDINLTGAAYDLVNAGYAGMPDPGEEKERPSFDSDSASLRDAADHLSDQQPKVVVRQYTDGEGKPAAANEAVTLARAARDYAKATANDRQISENESAEALAAGIDSLRAEVAASDPNAPEFYGFERPDGHDEKIKAPADTEGDQGKPSAELDPDVEQLLQHPQVRLALEEKVGEVERARRSYVDGLDAAMQIAQASFISQFPELASLPPERLPETLAQIAQQDPAKLSRIQAIVASSEQLRARQGEEMRRTAEATRRHFQNYAKAEDARLETMLKEEASGVRQAVAQEIMASARASGIEPEEMQRLFQNEPLMRNATFQRMMYDAGKYRLMMKARDAAAAKPMPPVQRPGMALTRGERGQHDLRTLSARLSSTGDIKDAVTLYQARRARGE</sequence>
<evidence type="ECO:0000256" key="1">
    <source>
        <dbReference type="SAM" id="MobiDB-lite"/>
    </source>
</evidence>
<reference evidence="2 3" key="1">
    <citation type="journal article" date="2017" name="Syst. Appl. Microbiol.">
        <title>Soybeans inoculated with root zone soils of Canadian native legumes harbour diverse and novel Bradyrhizobium spp. that possess agricultural potential.</title>
        <authorList>
            <person name="Bromfield E.S.P."/>
            <person name="Cloutier S."/>
            <person name="Tambong J.T."/>
            <person name="Tran Thi T.V."/>
        </authorList>
    </citation>
    <scope>NUCLEOTIDE SEQUENCE [LARGE SCALE GENOMIC DNA]</scope>
    <source>
        <strain evidence="2 3">39S1MB</strain>
    </source>
</reference>
<dbReference type="KEGG" id="brq:CIT40_22530"/>
<gene>
    <name evidence="2" type="ORF">CIT40_22530</name>
</gene>
<feature type="region of interest" description="Disordered" evidence="1">
    <location>
        <begin position="120"/>
        <end position="154"/>
    </location>
</feature>
<organism evidence="2 3">
    <name type="scientific">Bradyrhizobium amphicarpaeae</name>
    <dbReference type="NCBI Taxonomy" id="1404768"/>
    <lineage>
        <taxon>Bacteria</taxon>
        <taxon>Pseudomonadati</taxon>
        <taxon>Pseudomonadota</taxon>
        <taxon>Alphaproteobacteria</taxon>
        <taxon>Hyphomicrobiales</taxon>
        <taxon>Nitrobacteraceae</taxon>
        <taxon>Bradyrhizobium</taxon>
    </lineage>
</organism>
<proteinExistence type="predicted"/>
<feature type="region of interest" description="Disordered" evidence="1">
    <location>
        <begin position="18"/>
        <end position="71"/>
    </location>
</feature>
<reference evidence="2 3" key="2">
    <citation type="journal article" date="2019" name="Int. J. Syst. Evol. Microbiol.">
        <title>Description and complete genome sequence of Bradyrhizobium amphicarpaeae sp. nov., harbouring photosystem and nitrogen-fixation genes.</title>
        <authorList>
            <person name="Bromfield E.S.P."/>
            <person name="Cloutier S."/>
            <person name="Nguyen H.D.T."/>
        </authorList>
    </citation>
    <scope>NUCLEOTIDE SEQUENCE [LARGE SCALE GENOMIC DNA]</scope>
    <source>
        <strain evidence="2 3">39S1MB</strain>
    </source>
</reference>
<evidence type="ECO:0000313" key="2">
    <source>
        <dbReference type="EMBL" id="AWM02534.1"/>
    </source>
</evidence>
<keyword evidence="3" id="KW-1185">Reference proteome</keyword>
<accession>A0A2U8PXP5</accession>
<dbReference type="EMBL" id="CP029426">
    <property type="protein sequence ID" value="AWM02534.1"/>
    <property type="molecule type" value="Genomic_DNA"/>
</dbReference>
<feature type="compositionally biased region" description="Basic and acidic residues" evidence="1">
    <location>
        <begin position="127"/>
        <end position="142"/>
    </location>
</feature>
<name>A0A2U8PXP5_9BRAD</name>
<dbReference type="Proteomes" id="UP000215884">
    <property type="component" value="Chromosome"/>
</dbReference>